<evidence type="ECO:0000256" key="1">
    <source>
        <dbReference type="SAM" id="Phobius"/>
    </source>
</evidence>
<proteinExistence type="predicted"/>
<keyword evidence="1" id="KW-0812">Transmembrane</keyword>
<dbReference type="VEuPathDB" id="FungiDB:BO97DRAFT_103505"/>
<gene>
    <name evidence="2" type="ORF">BO97DRAFT_103505</name>
</gene>
<sequence length="148" mass="16670">MLDTFECQSNETHSIVQSRATRTVANHRNYTLKKWLLGGFHDCFTPHSRTRIFSSLRAISSTANLGAAYMILSGIMVGLGVNYGLFGHRAARRSCSFKDGRSGSFFLTRVVDLSARNVRDCHCFRWLFSFDCPFVQVSPPAFAHLSVR</sequence>
<accession>A0A395HUA3</accession>
<dbReference type="EMBL" id="KZ824289">
    <property type="protein sequence ID" value="RAL11397.1"/>
    <property type="molecule type" value="Genomic_DNA"/>
</dbReference>
<organism evidence="2 3">
    <name type="scientific">Aspergillus homomorphus (strain CBS 101889)</name>
    <dbReference type="NCBI Taxonomy" id="1450537"/>
    <lineage>
        <taxon>Eukaryota</taxon>
        <taxon>Fungi</taxon>
        <taxon>Dikarya</taxon>
        <taxon>Ascomycota</taxon>
        <taxon>Pezizomycotina</taxon>
        <taxon>Eurotiomycetes</taxon>
        <taxon>Eurotiomycetidae</taxon>
        <taxon>Eurotiales</taxon>
        <taxon>Aspergillaceae</taxon>
        <taxon>Aspergillus</taxon>
        <taxon>Aspergillus subgen. Circumdati</taxon>
    </lineage>
</organism>
<evidence type="ECO:0000313" key="2">
    <source>
        <dbReference type="EMBL" id="RAL11397.1"/>
    </source>
</evidence>
<name>A0A395HUA3_ASPHC</name>
<dbReference type="AlphaFoldDB" id="A0A395HUA3"/>
<dbReference type="GeneID" id="37194143"/>
<dbReference type="RefSeq" id="XP_025550551.1">
    <property type="nucleotide sequence ID" value="XM_025689854.1"/>
</dbReference>
<keyword evidence="1" id="KW-1133">Transmembrane helix</keyword>
<keyword evidence="3" id="KW-1185">Reference proteome</keyword>
<evidence type="ECO:0000313" key="3">
    <source>
        <dbReference type="Proteomes" id="UP000248961"/>
    </source>
</evidence>
<reference evidence="2 3" key="1">
    <citation type="submission" date="2018-02" db="EMBL/GenBank/DDBJ databases">
        <title>The genomes of Aspergillus section Nigri reveals drivers in fungal speciation.</title>
        <authorList>
            <consortium name="DOE Joint Genome Institute"/>
            <person name="Vesth T.C."/>
            <person name="Nybo J."/>
            <person name="Theobald S."/>
            <person name="Brandl J."/>
            <person name="Frisvad J.C."/>
            <person name="Nielsen K.F."/>
            <person name="Lyhne E.K."/>
            <person name="Kogle M.E."/>
            <person name="Kuo A."/>
            <person name="Riley R."/>
            <person name="Clum A."/>
            <person name="Nolan M."/>
            <person name="Lipzen A."/>
            <person name="Salamov A."/>
            <person name="Henrissat B."/>
            <person name="Wiebenga A."/>
            <person name="De vries R.P."/>
            <person name="Grigoriev I.V."/>
            <person name="Mortensen U.H."/>
            <person name="Andersen M.R."/>
            <person name="Baker S.E."/>
        </authorList>
    </citation>
    <scope>NUCLEOTIDE SEQUENCE [LARGE SCALE GENOMIC DNA]</scope>
    <source>
        <strain evidence="2 3">CBS 101889</strain>
    </source>
</reference>
<dbReference type="Proteomes" id="UP000248961">
    <property type="component" value="Unassembled WGS sequence"/>
</dbReference>
<keyword evidence="1" id="KW-0472">Membrane</keyword>
<feature type="transmembrane region" description="Helical" evidence="1">
    <location>
        <begin position="66"/>
        <end position="86"/>
    </location>
</feature>
<protein>
    <submittedName>
        <fullName evidence="2">Uncharacterized protein</fullName>
    </submittedName>
</protein>